<evidence type="ECO:0000313" key="2">
    <source>
        <dbReference type="EMBL" id="RZC46226.1"/>
    </source>
</evidence>
<sequence>MGEGGIMRTAAAKIASFSFRGTPSLVPADNHESKIKSSSSITRRPSWEIDDWDFADQEDEAEVLLSDSIQNMPSRVIFGGVPSLEEAEEATSDLKVALDDMTSSFDYEEHESEISETKACVTTSSEDPITIPSESGPILQAFSLLKESPAAQSVVSSLACDENVWDAVMGNEKVMEFLKLHQTDNEYHEHKKPSMCFEDVKQTEGLGNMFTNTVDTFKLKVLEMMTSLSTLFQDLFGGQASGSNIHLDANGNARATIIDRIKGSSFMALAIMVIMVVILKRR</sequence>
<reference evidence="2 3" key="1">
    <citation type="journal article" date="2018" name="Science">
        <title>The opium poppy genome and morphinan production.</title>
        <authorList>
            <person name="Guo L."/>
            <person name="Winzer T."/>
            <person name="Yang X."/>
            <person name="Li Y."/>
            <person name="Ning Z."/>
            <person name="He Z."/>
            <person name="Teodor R."/>
            <person name="Lu Y."/>
            <person name="Bowser T.A."/>
            <person name="Graham I.A."/>
            <person name="Ye K."/>
        </authorList>
    </citation>
    <scope>NUCLEOTIDE SEQUENCE [LARGE SCALE GENOMIC DNA]</scope>
    <source>
        <strain evidence="3">cv. HN1</strain>
        <tissue evidence="2">Leaves</tissue>
    </source>
</reference>
<protein>
    <submittedName>
        <fullName evidence="2">Uncharacterized protein</fullName>
    </submittedName>
</protein>
<dbReference type="OMA" id="IVDNITH"/>
<dbReference type="Gramene" id="RZC46226">
    <property type="protein sequence ID" value="RZC46226"/>
    <property type="gene ID" value="C5167_039168"/>
</dbReference>
<evidence type="ECO:0000313" key="3">
    <source>
        <dbReference type="Proteomes" id="UP000316621"/>
    </source>
</evidence>
<dbReference type="OrthoDB" id="659599at2759"/>
<organism evidence="2 3">
    <name type="scientific">Papaver somniferum</name>
    <name type="common">Opium poppy</name>
    <dbReference type="NCBI Taxonomy" id="3469"/>
    <lineage>
        <taxon>Eukaryota</taxon>
        <taxon>Viridiplantae</taxon>
        <taxon>Streptophyta</taxon>
        <taxon>Embryophyta</taxon>
        <taxon>Tracheophyta</taxon>
        <taxon>Spermatophyta</taxon>
        <taxon>Magnoliopsida</taxon>
        <taxon>Ranunculales</taxon>
        <taxon>Papaveraceae</taxon>
        <taxon>Papaveroideae</taxon>
        <taxon>Papaver</taxon>
    </lineage>
</organism>
<gene>
    <name evidence="2" type="ORF">C5167_039168</name>
</gene>
<keyword evidence="1" id="KW-0472">Membrane</keyword>
<feature type="transmembrane region" description="Helical" evidence="1">
    <location>
        <begin position="261"/>
        <end position="279"/>
    </location>
</feature>
<dbReference type="Proteomes" id="UP000316621">
    <property type="component" value="Chromosome 1"/>
</dbReference>
<dbReference type="PANTHER" id="PTHR33625:SF4">
    <property type="entry name" value="OS08G0179900 PROTEIN"/>
    <property type="match status" value="1"/>
</dbReference>
<name>A0A4Y7IDV9_PAPSO</name>
<dbReference type="PANTHER" id="PTHR33625">
    <property type="entry name" value="OS08G0179900 PROTEIN"/>
    <property type="match status" value="1"/>
</dbReference>
<keyword evidence="1" id="KW-1133">Transmembrane helix</keyword>
<proteinExistence type="predicted"/>
<keyword evidence="3" id="KW-1185">Reference proteome</keyword>
<accession>A0A4Y7IDV9</accession>
<dbReference type="AlphaFoldDB" id="A0A4Y7IDV9"/>
<evidence type="ECO:0000256" key="1">
    <source>
        <dbReference type="SAM" id="Phobius"/>
    </source>
</evidence>
<keyword evidence="1" id="KW-0812">Transmembrane</keyword>
<dbReference type="EMBL" id="CM010715">
    <property type="protein sequence ID" value="RZC46226.1"/>
    <property type="molecule type" value="Genomic_DNA"/>
</dbReference>